<protein>
    <submittedName>
        <fullName evidence="1">Uncharacterized protein</fullName>
    </submittedName>
</protein>
<name>A0A0F9QA58_9ZZZZ</name>
<comment type="caution">
    <text evidence="1">The sequence shown here is derived from an EMBL/GenBank/DDBJ whole genome shotgun (WGS) entry which is preliminary data.</text>
</comment>
<sequence>MKCQLCMKKEGVEFIKPLLFFQPYWVCAPCANSNPDLLMKVLNQRQQIKEVNANRSESIQRFVRLDERARKAIKLLKGEFENEFL</sequence>
<dbReference type="EMBL" id="LAZR01004280">
    <property type="protein sequence ID" value="KKN10071.1"/>
    <property type="molecule type" value="Genomic_DNA"/>
</dbReference>
<accession>A0A0F9QA58</accession>
<dbReference type="AlphaFoldDB" id="A0A0F9QA58"/>
<proteinExistence type="predicted"/>
<gene>
    <name evidence="1" type="ORF">LCGC14_1040350</name>
</gene>
<evidence type="ECO:0000313" key="1">
    <source>
        <dbReference type="EMBL" id="KKN10071.1"/>
    </source>
</evidence>
<reference evidence="1" key="1">
    <citation type="journal article" date="2015" name="Nature">
        <title>Complex archaea that bridge the gap between prokaryotes and eukaryotes.</title>
        <authorList>
            <person name="Spang A."/>
            <person name="Saw J.H."/>
            <person name="Jorgensen S.L."/>
            <person name="Zaremba-Niedzwiedzka K."/>
            <person name="Martijn J."/>
            <person name="Lind A.E."/>
            <person name="van Eijk R."/>
            <person name="Schleper C."/>
            <person name="Guy L."/>
            <person name="Ettema T.J."/>
        </authorList>
    </citation>
    <scope>NUCLEOTIDE SEQUENCE</scope>
</reference>
<organism evidence="1">
    <name type="scientific">marine sediment metagenome</name>
    <dbReference type="NCBI Taxonomy" id="412755"/>
    <lineage>
        <taxon>unclassified sequences</taxon>
        <taxon>metagenomes</taxon>
        <taxon>ecological metagenomes</taxon>
    </lineage>
</organism>